<keyword evidence="6" id="KW-1185">Reference proteome</keyword>
<dbReference type="InterPro" id="IPR001633">
    <property type="entry name" value="EAL_dom"/>
</dbReference>
<dbReference type="PANTHER" id="PTHR33121">
    <property type="entry name" value="CYCLIC DI-GMP PHOSPHODIESTERASE PDEF"/>
    <property type="match status" value="1"/>
</dbReference>
<gene>
    <name evidence="3" type="ORF">I6H06_11645</name>
    <name evidence="4" type="ORF">NFI99_25775</name>
</gene>
<dbReference type="SUPFAM" id="SSF141868">
    <property type="entry name" value="EAL domain-like"/>
    <property type="match status" value="1"/>
</dbReference>
<protein>
    <submittedName>
        <fullName evidence="3">EAL domain-containing protein</fullName>
    </submittedName>
</protein>
<dbReference type="PIRSF" id="PIRSF003180">
    <property type="entry name" value="DiGMPpdiest_YuxH"/>
    <property type="match status" value="1"/>
</dbReference>
<dbReference type="PANTHER" id="PTHR33121:SF76">
    <property type="entry name" value="SIGNALING PROTEIN"/>
    <property type="match status" value="1"/>
</dbReference>
<dbReference type="EMBL" id="CP099587">
    <property type="protein sequence ID" value="USS45007.1"/>
    <property type="molecule type" value="Genomic_DNA"/>
</dbReference>
<accession>A0AAP9Y1V3</accession>
<dbReference type="InterPro" id="IPR014408">
    <property type="entry name" value="dGMP_Pdiesterase_EAL/HD-GYP"/>
</dbReference>
<dbReference type="SUPFAM" id="SSF109604">
    <property type="entry name" value="HD-domain/PDEase-like"/>
    <property type="match status" value="1"/>
</dbReference>
<evidence type="ECO:0000259" key="1">
    <source>
        <dbReference type="PROSITE" id="PS50883"/>
    </source>
</evidence>
<evidence type="ECO:0000313" key="3">
    <source>
        <dbReference type="EMBL" id="QPQ92971.1"/>
    </source>
</evidence>
<dbReference type="InterPro" id="IPR050706">
    <property type="entry name" value="Cyclic-di-GMP_PDE-like"/>
</dbReference>
<evidence type="ECO:0000313" key="4">
    <source>
        <dbReference type="EMBL" id="USS45007.1"/>
    </source>
</evidence>
<name>A0AAP9Y1V3_BURGL</name>
<evidence type="ECO:0000259" key="2">
    <source>
        <dbReference type="PROSITE" id="PS51833"/>
    </source>
</evidence>
<dbReference type="InterPro" id="IPR013976">
    <property type="entry name" value="HDOD"/>
</dbReference>
<dbReference type="Pfam" id="PF00563">
    <property type="entry name" value="EAL"/>
    <property type="match status" value="1"/>
</dbReference>
<dbReference type="InterPro" id="IPR035919">
    <property type="entry name" value="EAL_sf"/>
</dbReference>
<dbReference type="GO" id="GO:0071111">
    <property type="term" value="F:cyclic-guanylate-specific phosphodiesterase activity"/>
    <property type="evidence" value="ECO:0007669"/>
    <property type="project" value="InterPro"/>
</dbReference>
<dbReference type="Gene3D" id="1.10.3210.10">
    <property type="entry name" value="Hypothetical protein af1432"/>
    <property type="match status" value="1"/>
</dbReference>
<dbReference type="PROSITE" id="PS51833">
    <property type="entry name" value="HDOD"/>
    <property type="match status" value="1"/>
</dbReference>
<dbReference type="Proteomes" id="UP001056386">
    <property type="component" value="Chromosome 1"/>
</dbReference>
<reference evidence="4" key="2">
    <citation type="submission" date="2022-06" db="EMBL/GenBank/DDBJ databases">
        <title>Draft genome sequence of Burkholderia glumae strain GR20004 isolated from rice panicle showing bacterial panicle blight.</title>
        <authorList>
            <person name="Choi S.Y."/>
            <person name="Lee Y.H."/>
        </authorList>
    </citation>
    <scope>NUCLEOTIDE SEQUENCE</scope>
    <source>
        <strain evidence="4">GR20004</strain>
    </source>
</reference>
<dbReference type="RefSeq" id="WP_015876331.1">
    <property type="nucleotide sequence ID" value="NZ_CP021074.1"/>
</dbReference>
<sequence length="410" mass="45299">MQAISVRKESDLVIFAKQAIVECNGKLFGHELLFRDRSGAVTTIVDDESATMAVLEAAIGHVGLHQVSPVGSFFINCSSEFLMSTIVHALPPHRFVLEILETCKLDRHLIRRCRQLKEAGFRLALDDVRELSPDIVDILPLIDIVKIDWPFTDPQQRRSMIDTVIGYGALALAEKIETSADRNYAVDSGCSLLQGFYFCRPQILSAQKMPADFEVVTQVLQSILDEESLSALAVKIERSPELCVELIRIANNCAATNRSRMRISSISHAISLAGTDTLMGWCALLLYRRESEPMFDPLTDLARSRAEQIGDMLAASGATPHQLSKGRLVGLLSLLHIRQGATAEDFWRPLSFDQEIKRALTVQEGWYGEALLAVAALERSFCLGEPSETASHGITTIPSHQERAATRGRG</sequence>
<feature type="domain" description="HDOD" evidence="2">
    <location>
        <begin position="209"/>
        <end position="397"/>
    </location>
</feature>
<dbReference type="Gene3D" id="3.20.20.450">
    <property type="entry name" value="EAL domain"/>
    <property type="match status" value="1"/>
</dbReference>
<proteinExistence type="predicted"/>
<dbReference type="Proteomes" id="UP000594892">
    <property type="component" value="Chromosome 2"/>
</dbReference>
<organism evidence="3 5">
    <name type="scientific">Burkholderia glumae</name>
    <name type="common">Pseudomonas glumae</name>
    <dbReference type="NCBI Taxonomy" id="337"/>
    <lineage>
        <taxon>Bacteria</taxon>
        <taxon>Pseudomonadati</taxon>
        <taxon>Pseudomonadota</taxon>
        <taxon>Betaproteobacteria</taxon>
        <taxon>Burkholderiales</taxon>
        <taxon>Burkholderiaceae</taxon>
        <taxon>Burkholderia</taxon>
    </lineage>
</organism>
<dbReference type="GeneID" id="45698568"/>
<feature type="domain" description="EAL" evidence="1">
    <location>
        <begin position="1"/>
        <end position="215"/>
    </location>
</feature>
<evidence type="ECO:0000313" key="5">
    <source>
        <dbReference type="Proteomes" id="UP000594892"/>
    </source>
</evidence>
<dbReference type="PROSITE" id="PS50883">
    <property type="entry name" value="EAL"/>
    <property type="match status" value="1"/>
</dbReference>
<evidence type="ECO:0000313" key="6">
    <source>
        <dbReference type="Proteomes" id="UP001056386"/>
    </source>
</evidence>
<reference evidence="3 5" key="1">
    <citation type="submission" date="2020-12" db="EMBL/GenBank/DDBJ databases">
        <title>FDA dAtabase for Regulatory Grade micrObial Sequences (FDA-ARGOS): Supporting development and validation of Infectious Disease Dx tests.</title>
        <authorList>
            <person name="Minogue T."/>
            <person name="Wolcott M."/>
            <person name="Wasieloski L."/>
            <person name="Aguilar W."/>
            <person name="Moore D."/>
            <person name="Jaissle J."/>
            <person name="Tallon L."/>
            <person name="Sadzewicz L."/>
            <person name="Zhao X."/>
            <person name="Boylan J."/>
            <person name="Ott S."/>
            <person name="Bowen H."/>
            <person name="Vavikolanu K."/>
            <person name="Mehta A."/>
            <person name="Aluvathingal J."/>
            <person name="Nadendla S."/>
            <person name="Yan Y."/>
            <person name="Sichtig H."/>
        </authorList>
    </citation>
    <scope>NUCLEOTIDE SEQUENCE [LARGE SCALE GENOMIC DNA]</scope>
    <source>
        <strain evidence="3 5">FDAARGOS_949</strain>
    </source>
</reference>
<dbReference type="SMART" id="SM00052">
    <property type="entry name" value="EAL"/>
    <property type="match status" value="1"/>
</dbReference>
<dbReference type="EMBL" id="CP065601">
    <property type="protein sequence ID" value="QPQ92971.1"/>
    <property type="molecule type" value="Genomic_DNA"/>
</dbReference>
<dbReference type="AlphaFoldDB" id="A0AAP9Y1V3"/>
<dbReference type="CDD" id="cd01948">
    <property type="entry name" value="EAL"/>
    <property type="match status" value="1"/>
</dbReference>